<evidence type="ECO:0000313" key="7">
    <source>
        <dbReference type="EMBL" id="EKM76966.1"/>
    </source>
</evidence>
<dbReference type="SUPFAM" id="SSF51730">
    <property type="entry name" value="FAD-linked oxidoreductase"/>
    <property type="match status" value="1"/>
</dbReference>
<protein>
    <recommendedName>
        <fullName evidence="2 5">Proline dehydrogenase</fullName>
        <ecNumber evidence="2 5">1.5.5.2</ecNumber>
    </recommendedName>
</protein>
<keyword evidence="5" id="KW-0285">Flavoprotein</keyword>
<dbReference type="Gene3D" id="3.20.20.220">
    <property type="match status" value="1"/>
</dbReference>
<dbReference type="GeneID" id="18832171"/>
<dbReference type="GO" id="GO:0004657">
    <property type="term" value="F:proline dehydrogenase activity"/>
    <property type="evidence" value="ECO:0007669"/>
    <property type="project" value="UniProtKB-EC"/>
</dbReference>
<dbReference type="Proteomes" id="UP000008493">
    <property type="component" value="Unassembled WGS sequence"/>
</dbReference>
<dbReference type="AlphaFoldDB" id="K5WNQ0"/>
<evidence type="ECO:0000256" key="1">
    <source>
        <dbReference type="ARBA" id="ARBA00005869"/>
    </source>
</evidence>
<dbReference type="InParanoid" id="K5WNQ0"/>
<feature type="domain" description="Proline dehydrogenase" evidence="6">
    <location>
        <begin position="91"/>
        <end position="488"/>
    </location>
</feature>
<dbReference type="Pfam" id="PF01619">
    <property type="entry name" value="Pro_dh"/>
    <property type="match status" value="1"/>
</dbReference>
<comment type="similarity">
    <text evidence="1 5">Belongs to the proline oxidase family.</text>
</comment>
<dbReference type="eggNOG" id="KOG0186">
    <property type="taxonomic scope" value="Eukaryota"/>
</dbReference>
<dbReference type="FunCoup" id="K5WNQ0">
    <property type="interactions" value="264"/>
</dbReference>
<dbReference type="InterPro" id="IPR002872">
    <property type="entry name" value="Proline_DH_dom"/>
</dbReference>
<evidence type="ECO:0000259" key="6">
    <source>
        <dbReference type="Pfam" id="PF01619"/>
    </source>
</evidence>
<dbReference type="STRING" id="597362.K5WNQ0"/>
<evidence type="ECO:0000256" key="5">
    <source>
        <dbReference type="RuleBase" id="RU364054"/>
    </source>
</evidence>
<evidence type="ECO:0000256" key="3">
    <source>
        <dbReference type="ARBA" id="ARBA00023002"/>
    </source>
</evidence>
<dbReference type="InterPro" id="IPR015659">
    <property type="entry name" value="Proline_oxidase"/>
</dbReference>
<dbReference type="PANTHER" id="PTHR13914">
    <property type="entry name" value="PROLINE OXIDASE"/>
    <property type="match status" value="1"/>
</dbReference>
<dbReference type="RefSeq" id="XP_007332273.1">
    <property type="nucleotide sequence ID" value="XM_007332211.1"/>
</dbReference>
<evidence type="ECO:0000313" key="8">
    <source>
        <dbReference type="Proteomes" id="UP000008493"/>
    </source>
</evidence>
<evidence type="ECO:0000256" key="2">
    <source>
        <dbReference type="ARBA" id="ARBA00012695"/>
    </source>
</evidence>
<evidence type="ECO:0000256" key="4">
    <source>
        <dbReference type="ARBA" id="ARBA00023062"/>
    </source>
</evidence>
<dbReference type="InterPro" id="IPR029041">
    <property type="entry name" value="FAD-linked_oxidoreductase-like"/>
</dbReference>
<dbReference type="GO" id="GO:0071949">
    <property type="term" value="F:FAD binding"/>
    <property type="evidence" value="ECO:0007669"/>
    <property type="project" value="TreeGrafter"/>
</dbReference>
<accession>K5WNQ0</accession>
<comment type="function">
    <text evidence="5">Converts proline to delta-1-pyrroline-5-carboxylate.</text>
</comment>
<keyword evidence="4 5" id="KW-0642">Proline metabolism</keyword>
<keyword evidence="3 5" id="KW-0560">Oxidoreductase</keyword>
<comment type="catalytic activity">
    <reaction evidence="5">
        <text>L-proline + a quinone = (S)-1-pyrroline-5-carboxylate + a quinol + H(+)</text>
        <dbReference type="Rhea" id="RHEA:23784"/>
        <dbReference type="ChEBI" id="CHEBI:15378"/>
        <dbReference type="ChEBI" id="CHEBI:17388"/>
        <dbReference type="ChEBI" id="CHEBI:24646"/>
        <dbReference type="ChEBI" id="CHEBI:60039"/>
        <dbReference type="ChEBI" id="CHEBI:132124"/>
        <dbReference type="EC" id="1.5.5.2"/>
    </reaction>
</comment>
<gene>
    <name evidence="7" type="ORF">AGABI1DRAFT_86810</name>
</gene>
<sequence length="512" mass="57208">MCSIPQLVEHSPKILSVLTSVPGVRDITEAFVRTTFFGHFVGGDTAEGTLPLLRAFRRANKGAILAYSVEVDPSSVPSHTSNEISKDKLSQKQLIKEIIHSIDVAASFEDALNGGRRTWVALKLTALLPNAQALTNLSKHIVQSRALEPDQVPFPGCPRSSDLDVILAPTSLTPLTEKDTADLRELYSDIHRVCEHAQTRGVKIIIDAEWSWYEPAICAIALALMREFNTLSNHQSTMQPLIYTTFQAYLRRTPSHLALALADARRNNYSLGVKLVRGAYHPYEIAAHKSKETSMSISPDELPPVWEKKEETDRCYDNCVKVLINGVREDLSNRQDVHTLRSSEDNLRLAEASRSETIKGPISHPIRDLLPAVGPDSKKIPSIGILFGTHNWESSKLILRELERNGLAESLPEEPRPDDGATVIRVKPEVVERVAIGQLFGMSDDLTQYLVDRTRTTTPFIIKYVPYGGLREVMPYLSRRAVENKSVLGEGKTAEERRRAGRALWKRITFQI</sequence>
<dbReference type="HOGENOM" id="CLU_018202_1_1_1"/>
<keyword evidence="5" id="KW-0274">FAD</keyword>
<dbReference type="OMA" id="WMQDAAD"/>
<dbReference type="KEGG" id="abp:AGABI1DRAFT86810"/>
<name>K5WNQ0_AGABU</name>
<keyword evidence="8" id="KW-1185">Reference proteome</keyword>
<dbReference type="GO" id="GO:0005739">
    <property type="term" value="C:mitochondrion"/>
    <property type="evidence" value="ECO:0007669"/>
    <property type="project" value="TreeGrafter"/>
</dbReference>
<dbReference type="EC" id="1.5.5.2" evidence="2 5"/>
<dbReference type="EMBL" id="JH971398">
    <property type="protein sequence ID" value="EKM76966.1"/>
    <property type="molecule type" value="Genomic_DNA"/>
</dbReference>
<comment type="cofactor">
    <cofactor evidence="5">
        <name>FAD</name>
        <dbReference type="ChEBI" id="CHEBI:57692"/>
    </cofactor>
</comment>
<reference evidence="8" key="1">
    <citation type="journal article" date="2012" name="Proc. Natl. Acad. Sci. U.S.A.">
        <title>Genome sequence of the button mushroom Agaricus bisporus reveals mechanisms governing adaptation to a humic-rich ecological niche.</title>
        <authorList>
            <person name="Morin E."/>
            <person name="Kohler A."/>
            <person name="Baker A.R."/>
            <person name="Foulongne-Oriol M."/>
            <person name="Lombard V."/>
            <person name="Nagy L.G."/>
            <person name="Ohm R.A."/>
            <person name="Patyshakuliyeva A."/>
            <person name="Brun A."/>
            <person name="Aerts A.L."/>
            <person name="Bailey A.M."/>
            <person name="Billette C."/>
            <person name="Coutinho P.M."/>
            <person name="Deakin G."/>
            <person name="Doddapaneni H."/>
            <person name="Floudas D."/>
            <person name="Grimwood J."/>
            <person name="Hilden K."/>
            <person name="Kuees U."/>
            <person name="LaButti K.M."/>
            <person name="Lapidus A."/>
            <person name="Lindquist E.A."/>
            <person name="Lucas S.M."/>
            <person name="Murat C."/>
            <person name="Riley R.W."/>
            <person name="Salamov A.A."/>
            <person name="Schmutz J."/>
            <person name="Subramanian V."/>
            <person name="Woesten H.A.B."/>
            <person name="Xu J."/>
            <person name="Eastwood D.C."/>
            <person name="Foster G.D."/>
            <person name="Sonnenberg A.S."/>
            <person name="Cullen D."/>
            <person name="de Vries R.P."/>
            <person name="Lundell T."/>
            <person name="Hibbett D.S."/>
            <person name="Henrissat B."/>
            <person name="Burton K.S."/>
            <person name="Kerrigan R.W."/>
            <person name="Challen M.P."/>
            <person name="Grigoriev I.V."/>
            <person name="Martin F."/>
        </authorList>
    </citation>
    <scope>NUCLEOTIDE SEQUENCE [LARGE SCALE GENOMIC DNA]</scope>
    <source>
        <strain evidence="8">JB137-S8 / ATCC MYA-4627 / FGSC 10392</strain>
    </source>
</reference>
<organism evidence="7 8">
    <name type="scientific">Agaricus bisporus var. burnettii (strain JB137-S8 / ATCC MYA-4627 / FGSC 10392)</name>
    <name type="common">White button mushroom</name>
    <dbReference type="NCBI Taxonomy" id="597362"/>
    <lineage>
        <taxon>Eukaryota</taxon>
        <taxon>Fungi</taxon>
        <taxon>Dikarya</taxon>
        <taxon>Basidiomycota</taxon>
        <taxon>Agaricomycotina</taxon>
        <taxon>Agaricomycetes</taxon>
        <taxon>Agaricomycetidae</taxon>
        <taxon>Agaricales</taxon>
        <taxon>Agaricineae</taxon>
        <taxon>Agaricaceae</taxon>
        <taxon>Agaricus</taxon>
    </lineage>
</organism>
<dbReference type="GO" id="GO:0010133">
    <property type="term" value="P:L-proline catabolic process to L-glutamate"/>
    <property type="evidence" value="ECO:0007669"/>
    <property type="project" value="TreeGrafter"/>
</dbReference>
<proteinExistence type="inferred from homology"/>
<dbReference type="PANTHER" id="PTHR13914:SF0">
    <property type="entry name" value="PROLINE DEHYDROGENASE 1, MITOCHONDRIAL"/>
    <property type="match status" value="1"/>
</dbReference>
<dbReference type="OrthoDB" id="5464at2759"/>